<dbReference type="InterPro" id="IPR054261">
    <property type="entry name" value="DUF6992"/>
</dbReference>
<keyword evidence="4" id="KW-1185">Reference proteome</keyword>
<name>A0A1M6I2P4_9BACT</name>
<accession>A0A1M6I2P4</accession>
<feature type="chain" id="PRO_5013110541" evidence="2">
    <location>
        <begin position="22"/>
        <end position="201"/>
    </location>
</feature>
<dbReference type="Pfam" id="PF22503">
    <property type="entry name" value="DUF6992"/>
    <property type="match status" value="1"/>
</dbReference>
<sequence length="201" mass="22613">MRLKNILVLLLLASLCIPVWAQTDYQQFYTQSLKTNNTGMFVLGSWAIANMATGAVGWANSSGQRKYFHQMNLFWNTVNLSIAGIALYNNLSTEMGSLSGSQMLQNHIKTENLYIINAGLDVLYIGAGFFLKNYAIKKPEKHNLFTGYGNSVILQGSFLLLFDLIMAGIQQSHRMDFVKNMSIFYQPDFNVMQVAFSIPLN</sequence>
<feature type="signal peptide" evidence="2">
    <location>
        <begin position="1"/>
        <end position="21"/>
    </location>
</feature>
<feature type="transmembrane region" description="Helical" evidence="1">
    <location>
        <begin position="152"/>
        <end position="169"/>
    </location>
</feature>
<dbReference type="STRING" id="1168035.SAMN05444280_11564"/>
<feature type="transmembrane region" description="Helical" evidence="1">
    <location>
        <begin position="73"/>
        <end position="92"/>
    </location>
</feature>
<dbReference type="EMBL" id="FQZE01000015">
    <property type="protein sequence ID" value="SHJ28741.1"/>
    <property type="molecule type" value="Genomic_DNA"/>
</dbReference>
<dbReference type="RefSeq" id="WP_073169287.1">
    <property type="nucleotide sequence ID" value="NZ_FQZE01000015.1"/>
</dbReference>
<evidence type="ECO:0000256" key="1">
    <source>
        <dbReference type="SAM" id="Phobius"/>
    </source>
</evidence>
<gene>
    <name evidence="3" type="ORF">SAMN05444280_11564</name>
</gene>
<protein>
    <submittedName>
        <fullName evidence="3">Uncharacterized protein</fullName>
    </submittedName>
</protein>
<feature type="transmembrane region" description="Helical" evidence="1">
    <location>
        <begin position="112"/>
        <end position="131"/>
    </location>
</feature>
<dbReference type="OrthoDB" id="1122568at2"/>
<dbReference type="AlphaFoldDB" id="A0A1M6I2P4"/>
<evidence type="ECO:0000313" key="4">
    <source>
        <dbReference type="Proteomes" id="UP000184050"/>
    </source>
</evidence>
<keyword evidence="1" id="KW-0812">Transmembrane</keyword>
<evidence type="ECO:0000313" key="3">
    <source>
        <dbReference type="EMBL" id="SHJ28741.1"/>
    </source>
</evidence>
<keyword evidence="1" id="KW-1133">Transmembrane helix</keyword>
<dbReference type="Proteomes" id="UP000184050">
    <property type="component" value="Unassembled WGS sequence"/>
</dbReference>
<organism evidence="3 4">
    <name type="scientific">Tangfeifania diversioriginum</name>
    <dbReference type="NCBI Taxonomy" id="1168035"/>
    <lineage>
        <taxon>Bacteria</taxon>
        <taxon>Pseudomonadati</taxon>
        <taxon>Bacteroidota</taxon>
        <taxon>Bacteroidia</taxon>
        <taxon>Marinilabiliales</taxon>
        <taxon>Prolixibacteraceae</taxon>
        <taxon>Tangfeifania</taxon>
    </lineage>
</organism>
<proteinExistence type="predicted"/>
<feature type="transmembrane region" description="Helical" evidence="1">
    <location>
        <begin position="40"/>
        <end position="61"/>
    </location>
</feature>
<keyword evidence="2" id="KW-0732">Signal</keyword>
<reference evidence="3 4" key="1">
    <citation type="submission" date="2016-11" db="EMBL/GenBank/DDBJ databases">
        <authorList>
            <person name="Jaros S."/>
            <person name="Januszkiewicz K."/>
            <person name="Wedrychowicz H."/>
        </authorList>
    </citation>
    <scope>NUCLEOTIDE SEQUENCE [LARGE SCALE GENOMIC DNA]</scope>
    <source>
        <strain evidence="3 4">DSM 27063</strain>
    </source>
</reference>
<keyword evidence="1" id="KW-0472">Membrane</keyword>
<evidence type="ECO:0000256" key="2">
    <source>
        <dbReference type="SAM" id="SignalP"/>
    </source>
</evidence>